<organism evidence="3 4">
    <name type="scientific">Clostridium grantii DSM 8605</name>
    <dbReference type="NCBI Taxonomy" id="1121316"/>
    <lineage>
        <taxon>Bacteria</taxon>
        <taxon>Bacillati</taxon>
        <taxon>Bacillota</taxon>
        <taxon>Clostridia</taxon>
        <taxon>Eubacteriales</taxon>
        <taxon>Clostridiaceae</taxon>
        <taxon>Clostridium</taxon>
    </lineage>
</organism>
<gene>
    <name evidence="3" type="ORF">SAMN02745207_04100</name>
</gene>
<dbReference type="CDD" id="cd02440">
    <property type="entry name" value="AdoMet_MTases"/>
    <property type="match status" value="1"/>
</dbReference>
<evidence type="ECO:0000259" key="2">
    <source>
        <dbReference type="Pfam" id="PF13649"/>
    </source>
</evidence>
<evidence type="ECO:0000256" key="1">
    <source>
        <dbReference type="ARBA" id="ARBA00022679"/>
    </source>
</evidence>
<proteinExistence type="predicted"/>
<accession>A0A1M5Y0P5</accession>
<dbReference type="AlphaFoldDB" id="A0A1M5Y0P5"/>
<dbReference type="SUPFAM" id="SSF53335">
    <property type="entry name" value="S-adenosyl-L-methionine-dependent methyltransferases"/>
    <property type="match status" value="1"/>
</dbReference>
<dbReference type="InterPro" id="IPR041698">
    <property type="entry name" value="Methyltransf_25"/>
</dbReference>
<feature type="domain" description="Methyltransferase" evidence="2">
    <location>
        <begin position="43"/>
        <end position="137"/>
    </location>
</feature>
<sequence>MNSYEEFATIYDNLIHGDIDYHKWSNKILEICKRKGIELNDYLDVACGTGNLTIELSKYFKVTWGIDLSSDMLMEAETKFRDARKKAKFVCQDMTDINLNKQFDLITSALDSANYITEDEGLKDFFSGVYDHLKENGLFVFDMNSYYKLSNILGNNLYTHDSEDIVYIWENVFEDEIVSMYLTFFLKNGEEYKRFDECHTERAYKEKDVEEILKSVGFNIVEKLDNYNEKKVTEKTERITYIVRKN</sequence>
<dbReference type="Gene3D" id="2.20.25.110">
    <property type="entry name" value="S-adenosyl-L-methionine-dependent methyltransferases"/>
    <property type="match status" value="1"/>
</dbReference>
<dbReference type="GO" id="GO:0032259">
    <property type="term" value="P:methylation"/>
    <property type="evidence" value="ECO:0007669"/>
    <property type="project" value="UniProtKB-KW"/>
</dbReference>
<dbReference type="Pfam" id="PF13649">
    <property type="entry name" value="Methyltransf_25"/>
    <property type="match status" value="1"/>
</dbReference>
<evidence type="ECO:0000313" key="4">
    <source>
        <dbReference type="Proteomes" id="UP000184447"/>
    </source>
</evidence>
<dbReference type="Proteomes" id="UP000184447">
    <property type="component" value="Unassembled WGS sequence"/>
</dbReference>
<dbReference type="OrthoDB" id="9811589at2"/>
<dbReference type="InterPro" id="IPR029063">
    <property type="entry name" value="SAM-dependent_MTases_sf"/>
</dbReference>
<reference evidence="3 4" key="1">
    <citation type="submission" date="2016-11" db="EMBL/GenBank/DDBJ databases">
        <authorList>
            <person name="Jaros S."/>
            <person name="Januszkiewicz K."/>
            <person name="Wedrychowicz H."/>
        </authorList>
    </citation>
    <scope>NUCLEOTIDE SEQUENCE [LARGE SCALE GENOMIC DNA]</scope>
    <source>
        <strain evidence="3 4">DSM 8605</strain>
    </source>
</reference>
<dbReference type="RefSeq" id="WP_073340895.1">
    <property type="nucleotide sequence ID" value="NZ_FQXM01000046.1"/>
</dbReference>
<keyword evidence="3" id="KW-0489">Methyltransferase</keyword>
<dbReference type="GO" id="GO:0008168">
    <property type="term" value="F:methyltransferase activity"/>
    <property type="evidence" value="ECO:0007669"/>
    <property type="project" value="UniProtKB-KW"/>
</dbReference>
<evidence type="ECO:0000313" key="3">
    <source>
        <dbReference type="EMBL" id="SHI05635.1"/>
    </source>
</evidence>
<keyword evidence="1 3" id="KW-0808">Transferase</keyword>
<dbReference type="STRING" id="1121316.SAMN02745207_04100"/>
<dbReference type="PANTHER" id="PTHR43861">
    <property type="entry name" value="TRANS-ACONITATE 2-METHYLTRANSFERASE-RELATED"/>
    <property type="match status" value="1"/>
</dbReference>
<dbReference type="Gene3D" id="3.40.50.150">
    <property type="entry name" value="Vaccinia Virus protein VP39"/>
    <property type="match status" value="1"/>
</dbReference>
<dbReference type="EMBL" id="FQXM01000046">
    <property type="protein sequence ID" value="SHI05635.1"/>
    <property type="molecule type" value="Genomic_DNA"/>
</dbReference>
<protein>
    <submittedName>
        <fullName evidence="3">Methyltransferase domain-containing protein</fullName>
    </submittedName>
</protein>
<keyword evidence="4" id="KW-1185">Reference proteome</keyword>
<name>A0A1M5Y0P5_9CLOT</name>